<evidence type="ECO:0000256" key="1">
    <source>
        <dbReference type="SAM" id="MobiDB-lite"/>
    </source>
</evidence>
<dbReference type="AlphaFoldDB" id="A0A2C6KJ18"/>
<feature type="compositionally biased region" description="Basic and acidic residues" evidence="1">
    <location>
        <begin position="237"/>
        <end position="261"/>
    </location>
</feature>
<dbReference type="InterPro" id="IPR007175">
    <property type="entry name" value="Rpr2/Snm1/Rpp21"/>
</dbReference>
<feature type="region of interest" description="Disordered" evidence="1">
    <location>
        <begin position="111"/>
        <end position="182"/>
    </location>
</feature>
<feature type="compositionally biased region" description="Basic and acidic residues" evidence="1">
    <location>
        <begin position="130"/>
        <end position="150"/>
    </location>
</feature>
<dbReference type="Proteomes" id="UP000221165">
    <property type="component" value="Unassembled WGS sequence"/>
</dbReference>
<feature type="compositionally biased region" description="Basic and acidic residues" evidence="1">
    <location>
        <begin position="279"/>
        <end position="294"/>
    </location>
</feature>
<dbReference type="GO" id="GO:0006396">
    <property type="term" value="P:RNA processing"/>
    <property type="evidence" value="ECO:0007669"/>
    <property type="project" value="InterPro"/>
</dbReference>
<protein>
    <submittedName>
        <fullName evidence="2">Rnase p protein subunit domain containing protein</fullName>
    </submittedName>
</protein>
<organism evidence="2 3">
    <name type="scientific">Cystoisospora suis</name>
    <dbReference type="NCBI Taxonomy" id="483139"/>
    <lineage>
        <taxon>Eukaryota</taxon>
        <taxon>Sar</taxon>
        <taxon>Alveolata</taxon>
        <taxon>Apicomplexa</taxon>
        <taxon>Conoidasida</taxon>
        <taxon>Coccidia</taxon>
        <taxon>Eucoccidiorida</taxon>
        <taxon>Eimeriorina</taxon>
        <taxon>Sarcocystidae</taxon>
        <taxon>Cystoisospora</taxon>
    </lineage>
</organism>
<dbReference type="VEuPathDB" id="ToxoDB:CSUI_008633"/>
<dbReference type="EMBL" id="MIGC01004890">
    <property type="protein sequence ID" value="PHJ17547.1"/>
    <property type="molecule type" value="Genomic_DNA"/>
</dbReference>
<proteinExistence type="predicted"/>
<feature type="compositionally biased region" description="Polar residues" evidence="1">
    <location>
        <begin position="297"/>
        <end position="310"/>
    </location>
</feature>
<keyword evidence="3" id="KW-1185">Reference proteome</keyword>
<accession>A0A2C6KJ18</accession>
<dbReference type="GeneID" id="94431971"/>
<evidence type="ECO:0000313" key="2">
    <source>
        <dbReference type="EMBL" id="PHJ17547.1"/>
    </source>
</evidence>
<evidence type="ECO:0000313" key="3">
    <source>
        <dbReference type="Proteomes" id="UP000221165"/>
    </source>
</evidence>
<dbReference type="Pfam" id="PF04032">
    <property type="entry name" value="Rpr2"/>
    <property type="match status" value="1"/>
</dbReference>
<reference evidence="2 3" key="1">
    <citation type="journal article" date="2017" name="Int. J. Parasitol.">
        <title>The genome of the protozoan parasite Cystoisospora suis and a reverse vaccinology approach to identify vaccine candidates.</title>
        <authorList>
            <person name="Palmieri N."/>
            <person name="Shrestha A."/>
            <person name="Ruttkowski B."/>
            <person name="Beck T."/>
            <person name="Vogl C."/>
            <person name="Tomley F."/>
            <person name="Blake D.P."/>
            <person name="Joachim A."/>
        </authorList>
    </citation>
    <scope>NUCLEOTIDE SEQUENCE [LARGE SCALE GENOMIC DNA]</scope>
    <source>
        <strain evidence="2 3">Wien I</strain>
    </source>
</reference>
<dbReference type="OrthoDB" id="333891at2759"/>
<comment type="caution">
    <text evidence="2">The sequence shown here is derived from an EMBL/GenBank/DDBJ whole genome shotgun (WGS) entry which is preliminary data.</text>
</comment>
<name>A0A2C6KJ18_9APIC</name>
<gene>
    <name evidence="2" type="ORF">CSUI_008633</name>
</gene>
<feature type="region of interest" description="Disordered" evidence="1">
    <location>
        <begin position="205"/>
        <end position="346"/>
    </location>
</feature>
<sequence>MAFLWAPPVPPTPGCPGYESCNSPSFSSPQQKKKGGKHACVNHLHEQVNFLVQAAVASSLLSPALSRTLFRDARQISLKHSLRLSSDLKWAACKNCHTLYLPGISSHIHTESFPSCDGSKARKKRRKRLGEKQDRDVQIKHKLSGDTYKDECEEETSQETELFHSNIPGAAEAVPDQTDERGIKTTTAQEIRRDSSFPGEAWAVDSGAVEPSMTLDSPDCLERPRRRRRTRRGQQCKRIEKRAAKERRSSQLQEDTHKRQSDCIYASLLPVSDDTSPESTRKTESCRPFLKDGGSEGQSTHGDLPSSSGRPRTCPLQGENEMTHHTGSTESDSPDSGRRSSGLKRPLPCRAETKDFVVVTCLVCGTTRRRGCNEKLELQNEDAVR</sequence>
<feature type="compositionally biased region" description="Basic residues" evidence="1">
    <location>
        <begin position="224"/>
        <end position="235"/>
    </location>
</feature>
<dbReference type="RefSeq" id="XP_067919266.1">
    <property type="nucleotide sequence ID" value="XM_068068760.1"/>
</dbReference>